<protein>
    <submittedName>
        <fullName evidence="2">Uncharacterized protein</fullName>
    </submittedName>
</protein>
<proteinExistence type="predicted"/>
<sequence>MIAVVSGKIAGTLAEEERIKIPAMIQEQVTWLAVSFLLTENETENLNANLARVIDQNALEIIFAAGVQQRAATNM</sequence>
<gene>
    <name evidence="2" type="ORF">BK383_04300</name>
    <name evidence="1" type="ORF">FGAF848_21740</name>
</gene>
<dbReference type="EMBL" id="MOKI01000004">
    <property type="protein sequence ID" value="OJR56375.1"/>
    <property type="molecule type" value="Genomic_DNA"/>
</dbReference>
<comment type="caution">
    <text evidence="2">The sequence shown here is derived from an EMBL/GenBank/DDBJ whole genome shotgun (WGS) entry which is preliminary data.</text>
</comment>
<dbReference type="AlphaFoldDB" id="A0A0D8VGP1"/>
<name>A0A0D8VGP1_ECOLX</name>
<reference evidence="2 3" key="1">
    <citation type="submission" date="2016-10" db="EMBL/GenBank/DDBJ databases">
        <title>Comprehensive resistome analysis reveals the prevalence of NDM and MCR-1 in Chinese poultry production.</title>
        <authorList>
            <person name="Wang Y."/>
            <person name="Zhang R."/>
            <person name="Li J."/>
            <person name="Wu Z."/>
            <person name="Wenjuan Y."/>
            <person name="Schwarz S."/>
            <person name="Tyrrell J."/>
            <person name="Zheng Y."/>
            <person name="Wang S."/>
            <person name="Shen Z."/>
            <person name="Liu Z."/>
            <person name="Lei L."/>
            <person name="Li M."/>
            <person name="Zhang Q."/>
            <person name="Wu C."/>
            <person name="Zhang Q."/>
            <person name="Wu Y."/>
            <person name="Walsh T."/>
            <person name="Shen J."/>
        </authorList>
    </citation>
    <scope>NUCLEOTIDE SEQUENCE [LARGE SCALE GENOMIC DNA]</scope>
    <source>
        <strain evidence="2 3">570</strain>
    </source>
</reference>
<evidence type="ECO:0000313" key="3">
    <source>
        <dbReference type="Proteomes" id="UP000184277"/>
    </source>
</evidence>
<reference evidence="1" key="2">
    <citation type="submission" date="2023-10" db="EMBL/GenBank/DDBJ databases">
        <authorList>
            <person name="Leclercq S."/>
        </authorList>
    </citation>
    <scope>NUCLEOTIDE SEQUENCE</scope>
    <source>
        <strain evidence="1">F848</strain>
    </source>
</reference>
<evidence type="ECO:0000313" key="1">
    <source>
        <dbReference type="EMBL" id="CAK1210374.1"/>
    </source>
</evidence>
<evidence type="ECO:0000313" key="2">
    <source>
        <dbReference type="EMBL" id="OJR56375.1"/>
    </source>
</evidence>
<dbReference type="Proteomes" id="UP001190091">
    <property type="component" value="Unassembled WGS sequence"/>
</dbReference>
<organism evidence="2 3">
    <name type="scientific">Escherichia coli</name>
    <dbReference type="NCBI Taxonomy" id="562"/>
    <lineage>
        <taxon>Bacteria</taxon>
        <taxon>Pseudomonadati</taxon>
        <taxon>Pseudomonadota</taxon>
        <taxon>Gammaproteobacteria</taxon>
        <taxon>Enterobacterales</taxon>
        <taxon>Enterobacteriaceae</taxon>
        <taxon>Escherichia</taxon>
    </lineage>
</organism>
<dbReference type="Proteomes" id="UP000184277">
    <property type="component" value="Unassembled WGS sequence"/>
</dbReference>
<accession>A0A0D8VGP1</accession>
<dbReference type="EMBL" id="CAUZHL010000002">
    <property type="protein sequence ID" value="CAK1210374.1"/>
    <property type="molecule type" value="Genomic_DNA"/>
</dbReference>